<proteinExistence type="predicted"/>
<gene>
    <name evidence="1" type="ORF">MGWOODY_Tha614</name>
</gene>
<protein>
    <submittedName>
        <fullName evidence="1">Fatty acid cis/trans isomerase</fullName>
    </submittedName>
</protein>
<sequence>MFYRLLDLLKKVRITQLILPVLLLAGCAAVDWKNTNIESLFGKTVITDHRALANTDNATYYTEQIEPILENRCVVCHSCYDAPCQLKLSSAEGIMRGASKTPIYNGTRLIASEPTRLGIDAENTEEWRNKGFFSVLNERSQTPEINLANSVMYQMLVLKKNQPLPADTLLDDDFKLHLNSERQCPTREEFNEFADDHPLWGMPYALPGLKDEEYSLLTDWIKRGAPMASPRELPRAVEQRVSHWEAYLNGDDLKQQLASRYMYEHLFLASLYFSEEPLFNGSEPQQQPEYFFKLVRSYSAPGLPIRPVATRRPYDDPGAKRIYYRLKRDTSTVVAKTLMPYRLNEERMDWMKSLFNTPDYAVDVLPDYDPKTAANPFIAFQALPINSRYRFMLEESEYIIKGFIKGPVCRGQVALNVIDDHFWAFFVDPDDYDEEQYGKFLAEQSNNLRLPGEAESNTGILANWLRYSNLHSKYLDAKNSMLLDRFPEGKHLNLDLVWDGDGNNPNAALTITRHFDSATVVKGLVGQYPKTAWIVGYPLLERIHYLLVAEFDVFGNVGHQLMTRLYMDFLRMEGEANFLTMLPQNERIKLTNYWYRDASKDVKKHLVDNEAHVLSDPDIRYYSDQPKLELLEMLRNKLEPVLSHQYDLATKVAPEILAALEKINRIQGRAATLMPEISMIMIDDYSGSQKVYTLLRNSAHSNLTGLLYEDENRLPEEDYLTLVPGVMGSHPAAFYRLSSFRLNDFVDAISKLDDESDYYRFATRFAVRRTDSAFWTHSDQMLAWYKKNDPLNAGLLDYNRLENR</sequence>
<keyword evidence="1" id="KW-0413">Isomerase</keyword>
<organism evidence="1">
    <name type="scientific">hydrothermal vent metagenome</name>
    <dbReference type="NCBI Taxonomy" id="652676"/>
    <lineage>
        <taxon>unclassified sequences</taxon>
        <taxon>metagenomes</taxon>
        <taxon>ecological metagenomes</taxon>
    </lineage>
</organism>
<dbReference type="InterPro" id="IPR010706">
    <property type="entry name" value="Fatty_acid_cis-trans_isomerase"/>
</dbReference>
<dbReference type="EMBL" id="CZQC01000064">
    <property type="protein sequence ID" value="CUS42273.1"/>
    <property type="molecule type" value="Genomic_DNA"/>
</dbReference>
<dbReference type="PROSITE" id="PS51257">
    <property type="entry name" value="PROKAR_LIPOPROTEIN"/>
    <property type="match status" value="1"/>
</dbReference>
<dbReference type="GO" id="GO:0016853">
    <property type="term" value="F:isomerase activity"/>
    <property type="evidence" value="ECO:0007669"/>
    <property type="project" value="UniProtKB-KW"/>
</dbReference>
<accession>A0A160TE97</accession>
<evidence type="ECO:0000313" key="1">
    <source>
        <dbReference type="EMBL" id="CUS42273.1"/>
    </source>
</evidence>
<reference evidence="1" key="1">
    <citation type="submission" date="2015-10" db="EMBL/GenBank/DDBJ databases">
        <authorList>
            <person name="Gilbert D.G."/>
        </authorList>
    </citation>
    <scope>NUCLEOTIDE SEQUENCE</scope>
</reference>
<dbReference type="AlphaFoldDB" id="A0A160TE97"/>
<name>A0A160TE97_9ZZZZ</name>
<dbReference type="Pfam" id="PF06934">
    <property type="entry name" value="CTI"/>
    <property type="match status" value="1"/>
</dbReference>